<evidence type="ECO:0000313" key="4">
    <source>
        <dbReference type="Proteomes" id="UP000289821"/>
    </source>
</evidence>
<dbReference type="Pfam" id="PF16391">
    <property type="entry name" value="DUF5000"/>
    <property type="match status" value="1"/>
</dbReference>
<dbReference type="InterPro" id="IPR008979">
    <property type="entry name" value="Galactose-bd-like_sf"/>
</dbReference>
<dbReference type="PROSITE" id="PS50853">
    <property type="entry name" value="FN3"/>
    <property type="match status" value="1"/>
</dbReference>
<gene>
    <name evidence="3" type="ORF">DSM04_10847</name>
</gene>
<dbReference type="Pfam" id="PF16323">
    <property type="entry name" value="DUF4959"/>
    <property type="match status" value="1"/>
</dbReference>
<dbReference type="AlphaFoldDB" id="A0A4Q0NP75"/>
<dbReference type="SUPFAM" id="SSF49785">
    <property type="entry name" value="Galactose-binding domain-like"/>
    <property type="match status" value="1"/>
</dbReference>
<dbReference type="Proteomes" id="UP000289821">
    <property type="component" value="Unassembled WGS sequence"/>
</dbReference>
<dbReference type="PROSITE" id="PS51257">
    <property type="entry name" value="PROKAR_LIPOPROTEIN"/>
    <property type="match status" value="1"/>
</dbReference>
<comment type="caution">
    <text evidence="3">The sequence shown here is derived from an EMBL/GenBank/DDBJ whole genome shotgun (WGS) entry which is preliminary data.</text>
</comment>
<accession>A0A4Q0NP75</accession>
<evidence type="ECO:0000259" key="2">
    <source>
        <dbReference type="PROSITE" id="PS50853"/>
    </source>
</evidence>
<reference evidence="3 4" key="1">
    <citation type="submission" date="2018-07" db="EMBL/GenBank/DDBJ databases">
        <title>Leeuwenhoekiella genomics.</title>
        <authorList>
            <person name="Tahon G."/>
            <person name="Willems A."/>
        </authorList>
    </citation>
    <scope>NUCLEOTIDE SEQUENCE [LARGE SCALE GENOMIC DNA]</scope>
    <source>
        <strain evidence="3 4">R-50232</strain>
    </source>
</reference>
<dbReference type="InterPro" id="IPR032527">
    <property type="entry name" value="DUF4959"/>
</dbReference>
<dbReference type="EMBL" id="QOVI01000008">
    <property type="protein sequence ID" value="RXG11950.1"/>
    <property type="molecule type" value="Genomic_DNA"/>
</dbReference>
<dbReference type="OrthoDB" id="1312186at2"/>
<dbReference type="InterPro" id="IPR003961">
    <property type="entry name" value="FN3_dom"/>
</dbReference>
<keyword evidence="4" id="KW-1185">Reference proteome</keyword>
<dbReference type="Gene3D" id="2.60.120.260">
    <property type="entry name" value="Galactose-binding domain-like"/>
    <property type="match status" value="1"/>
</dbReference>
<proteinExistence type="predicted"/>
<feature type="domain" description="Fibronectin type-III" evidence="2">
    <location>
        <begin position="38"/>
        <end position="127"/>
    </location>
</feature>
<feature type="signal peptide" evidence="1">
    <location>
        <begin position="1"/>
        <end position="24"/>
    </location>
</feature>
<dbReference type="Pfam" id="PF17166">
    <property type="entry name" value="DUF5126"/>
    <property type="match status" value="1"/>
</dbReference>
<keyword evidence="1" id="KW-0732">Signal</keyword>
<evidence type="ECO:0000313" key="3">
    <source>
        <dbReference type="EMBL" id="RXG11950.1"/>
    </source>
</evidence>
<feature type="chain" id="PRO_5020543960" description="Fibronectin type-III domain-containing protein" evidence="1">
    <location>
        <begin position="25"/>
        <end position="400"/>
    </location>
</feature>
<organism evidence="3 4">
    <name type="scientific">Leeuwenhoekiella aestuarii</name>
    <dbReference type="NCBI Taxonomy" id="2249426"/>
    <lineage>
        <taxon>Bacteria</taxon>
        <taxon>Pseudomonadati</taxon>
        <taxon>Bacteroidota</taxon>
        <taxon>Flavobacteriia</taxon>
        <taxon>Flavobacteriales</taxon>
        <taxon>Flavobacteriaceae</taxon>
        <taxon>Leeuwenhoekiella</taxon>
    </lineage>
</organism>
<dbReference type="RefSeq" id="WP_128762605.1">
    <property type="nucleotide sequence ID" value="NZ_QOVI01000008.1"/>
</dbReference>
<dbReference type="InterPro" id="IPR033431">
    <property type="entry name" value="DUF5126"/>
</dbReference>
<name>A0A4Q0NP75_9FLAO</name>
<sequence>MKTKLNYWFLVICGLFICVSISCSEDTDNAPLENNGIAPGKVTNLSVQNLPGKARLTYTVPKDEDLLYIVARYTLENGTAMEVKSSYYSNSMLLEGFAGLEETTVNVYAVNRSETESEPVSITVSPDLAPVYGVAESLSVQPDFGGIRIRADNPNADDIAILVMQKNQNGDYEPLANSIYTSISEVDQAIRGFDTTSQDFAIAVRDRWLNVTDTLFTSVKPLFEQLMPKSDFRAIRLANDAENGYPVENLWDSGYLSYLDAFFTERDLDLPSHLVTFDIGSVTKLSRLRIWNFSEPIGGQRLYYYLGAMRYFRVWGANELNDGDLSGWTLIGEYEVVKPSGLPYGQENNDDLIAARDGADYEISIDAPPVRYLRLESLENWAGGEYFSVSEVQVYGNPNF</sequence>
<protein>
    <recommendedName>
        <fullName evidence="2">Fibronectin type-III domain-containing protein</fullName>
    </recommendedName>
</protein>
<evidence type="ECO:0000256" key="1">
    <source>
        <dbReference type="SAM" id="SignalP"/>
    </source>
</evidence>
<dbReference type="InterPro" id="IPR032164">
    <property type="entry name" value="DUF5000"/>
</dbReference>